<accession>A0ABS9BFN2</accession>
<dbReference type="Proteomes" id="UP001200145">
    <property type="component" value="Unassembled WGS sequence"/>
</dbReference>
<comment type="caution">
    <text evidence="2">The sequence shown here is derived from an EMBL/GenBank/DDBJ whole genome shotgun (WGS) entry which is preliminary data.</text>
</comment>
<evidence type="ECO:0000313" key="2">
    <source>
        <dbReference type="EMBL" id="MCF1714115.1"/>
    </source>
</evidence>
<sequence length="134" mass="15252">MSWLKKIRVSCLLLVVLTVLGFHAEAETLHSTQGRFHQEQVSTQDAALSHSDYQWINAPLPERPEELLFIEESEDKQQYWILELGNRQLSICISILFGQPDPGFELEAVPFTGSLPIAQLSTSERLSSLQIFRI</sequence>
<reference evidence="2 3" key="1">
    <citation type="submission" date="2022-01" db="EMBL/GenBank/DDBJ databases">
        <title>Flavihumibacter sp. nov., isolated from sediment of a river.</title>
        <authorList>
            <person name="Liu H."/>
        </authorList>
    </citation>
    <scope>NUCLEOTIDE SEQUENCE [LARGE SCALE GENOMIC DNA]</scope>
    <source>
        <strain evidence="2 3">RY-1</strain>
    </source>
</reference>
<proteinExistence type="predicted"/>
<dbReference type="EMBL" id="JAKEVY010000001">
    <property type="protein sequence ID" value="MCF1714115.1"/>
    <property type="molecule type" value="Genomic_DNA"/>
</dbReference>
<dbReference type="RefSeq" id="WP_234864642.1">
    <property type="nucleotide sequence ID" value="NZ_JAKEVY010000001.1"/>
</dbReference>
<protein>
    <submittedName>
        <fullName evidence="2">Uncharacterized protein</fullName>
    </submittedName>
</protein>
<organism evidence="2 3">
    <name type="scientific">Flavihumibacter fluminis</name>
    <dbReference type="NCBI Taxonomy" id="2909236"/>
    <lineage>
        <taxon>Bacteria</taxon>
        <taxon>Pseudomonadati</taxon>
        <taxon>Bacteroidota</taxon>
        <taxon>Chitinophagia</taxon>
        <taxon>Chitinophagales</taxon>
        <taxon>Chitinophagaceae</taxon>
        <taxon>Flavihumibacter</taxon>
    </lineage>
</organism>
<feature type="signal peptide" evidence="1">
    <location>
        <begin position="1"/>
        <end position="24"/>
    </location>
</feature>
<keyword evidence="3" id="KW-1185">Reference proteome</keyword>
<evidence type="ECO:0000256" key="1">
    <source>
        <dbReference type="SAM" id="SignalP"/>
    </source>
</evidence>
<keyword evidence="1" id="KW-0732">Signal</keyword>
<name>A0ABS9BFN2_9BACT</name>
<evidence type="ECO:0000313" key="3">
    <source>
        <dbReference type="Proteomes" id="UP001200145"/>
    </source>
</evidence>
<feature type="chain" id="PRO_5047253252" evidence="1">
    <location>
        <begin position="25"/>
        <end position="134"/>
    </location>
</feature>
<gene>
    <name evidence="2" type="ORF">L0U88_05700</name>
</gene>